<feature type="region of interest" description="Disordered" evidence="1">
    <location>
        <begin position="1"/>
        <end position="46"/>
    </location>
</feature>
<evidence type="ECO:0000313" key="2">
    <source>
        <dbReference type="EMBL" id="KAL1138453.1"/>
    </source>
</evidence>
<name>A0ABD0YR39_9HEMI</name>
<dbReference type="EMBL" id="JBFDAA010000003">
    <property type="protein sequence ID" value="KAL1138453.1"/>
    <property type="molecule type" value="Genomic_DNA"/>
</dbReference>
<dbReference type="Proteomes" id="UP001558652">
    <property type="component" value="Unassembled WGS sequence"/>
</dbReference>
<proteinExistence type="predicted"/>
<feature type="compositionally biased region" description="Basic residues" evidence="1">
    <location>
        <begin position="1"/>
        <end position="11"/>
    </location>
</feature>
<keyword evidence="3" id="KW-1185">Reference proteome</keyword>
<evidence type="ECO:0000256" key="1">
    <source>
        <dbReference type="SAM" id="MobiDB-lite"/>
    </source>
</evidence>
<protein>
    <submittedName>
        <fullName evidence="2">Uncharacterized protein</fullName>
    </submittedName>
</protein>
<dbReference type="AlphaFoldDB" id="A0ABD0YR39"/>
<sequence length="210" mass="23223">MASKRRNMFHKNKTEETTENGYPGLNGSDNGDDNAEPTFKNGQEPELCQQKRRAIVEPAGLPTHGARNRCATYGPIESAIRAPARSITKPIIVLRKSALLGAIIETDLRLCVCIMNRGGKRLSVPQATCCPLTECLPPCPLEEFSTPWVDIIGAIDFSANVEGRCRLPMLRVTRGPKDREPNSPLWDNGTQSVLVSYIREAFEVSLQFAR</sequence>
<accession>A0ABD0YR39</accession>
<reference evidence="2 3" key="1">
    <citation type="submission" date="2024-07" db="EMBL/GenBank/DDBJ databases">
        <title>Chromosome-level genome assembly of the water stick insect Ranatra chinensis (Heteroptera: Nepidae).</title>
        <authorList>
            <person name="Liu X."/>
        </authorList>
    </citation>
    <scope>NUCLEOTIDE SEQUENCE [LARGE SCALE GENOMIC DNA]</scope>
    <source>
        <strain evidence="2">Cailab_2021Rc</strain>
        <tissue evidence="2">Muscle</tissue>
    </source>
</reference>
<gene>
    <name evidence="2" type="ORF">AAG570_008517</name>
</gene>
<evidence type="ECO:0000313" key="3">
    <source>
        <dbReference type="Proteomes" id="UP001558652"/>
    </source>
</evidence>
<comment type="caution">
    <text evidence="2">The sequence shown here is derived from an EMBL/GenBank/DDBJ whole genome shotgun (WGS) entry which is preliminary data.</text>
</comment>
<organism evidence="2 3">
    <name type="scientific">Ranatra chinensis</name>
    <dbReference type="NCBI Taxonomy" id="642074"/>
    <lineage>
        <taxon>Eukaryota</taxon>
        <taxon>Metazoa</taxon>
        <taxon>Ecdysozoa</taxon>
        <taxon>Arthropoda</taxon>
        <taxon>Hexapoda</taxon>
        <taxon>Insecta</taxon>
        <taxon>Pterygota</taxon>
        <taxon>Neoptera</taxon>
        <taxon>Paraneoptera</taxon>
        <taxon>Hemiptera</taxon>
        <taxon>Heteroptera</taxon>
        <taxon>Panheteroptera</taxon>
        <taxon>Nepomorpha</taxon>
        <taxon>Nepidae</taxon>
        <taxon>Ranatrinae</taxon>
        <taxon>Ranatra</taxon>
    </lineage>
</organism>